<accession>A0A1M5ZLY7</accession>
<keyword evidence="1" id="KW-0732">Signal</keyword>
<dbReference type="AlphaFoldDB" id="A0A1M5ZLY7"/>
<dbReference type="EMBL" id="FQXG01000013">
    <property type="protein sequence ID" value="SHI24943.1"/>
    <property type="molecule type" value="Genomic_DNA"/>
</dbReference>
<reference evidence="2 3" key="1">
    <citation type="submission" date="2016-11" db="EMBL/GenBank/DDBJ databases">
        <authorList>
            <person name="Jaros S."/>
            <person name="Januszkiewicz K."/>
            <person name="Wedrychowicz H."/>
        </authorList>
    </citation>
    <scope>NUCLEOTIDE SEQUENCE [LARGE SCALE GENOMIC DNA]</scope>
    <source>
        <strain evidence="2 3">DSM 16917</strain>
    </source>
</reference>
<dbReference type="OrthoDB" id="215093at2"/>
<proteinExistence type="predicted"/>
<evidence type="ECO:0000313" key="2">
    <source>
        <dbReference type="EMBL" id="SHI24943.1"/>
    </source>
</evidence>
<name>A0A1M5ZLY7_9GAMM</name>
<organism evidence="2 3">
    <name type="scientific">Ferrimonas marina</name>
    <dbReference type="NCBI Taxonomy" id="299255"/>
    <lineage>
        <taxon>Bacteria</taxon>
        <taxon>Pseudomonadati</taxon>
        <taxon>Pseudomonadota</taxon>
        <taxon>Gammaproteobacteria</taxon>
        <taxon>Alteromonadales</taxon>
        <taxon>Ferrimonadaceae</taxon>
        <taxon>Ferrimonas</taxon>
    </lineage>
</organism>
<keyword evidence="3" id="KW-1185">Reference proteome</keyword>
<gene>
    <name evidence="2" type="ORF">SAMN02745129_0397</name>
</gene>
<evidence type="ECO:0000256" key="1">
    <source>
        <dbReference type="SAM" id="SignalP"/>
    </source>
</evidence>
<dbReference type="Proteomes" id="UP000184268">
    <property type="component" value="Unassembled WGS sequence"/>
</dbReference>
<evidence type="ECO:0000313" key="3">
    <source>
        <dbReference type="Proteomes" id="UP000184268"/>
    </source>
</evidence>
<sequence>MISVFALAAAALLQGAVMAAEPEDEVGALVDPPTSVGDDLVLLTRPAQWRGERILLPPEFAPQMAQRGIEELRFAPGMYEPEAEDFFSYLFVFQFERREPLTADELEAMLLAYYLGLCQTVAEDNAFACPAESVTLTLDPVLGGYLARLDWVEPFVTGQPQRLYLELTPVSGDSGALLYGAVSPQPLDHALWSTLRRGIPLSKPQQ</sequence>
<protein>
    <submittedName>
        <fullName evidence="2">Uncharacterized protein</fullName>
    </submittedName>
</protein>
<dbReference type="RefSeq" id="WP_067665335.1">
    <property type="nucleotide sequence ID" value="NZ_FQXG01000013.1"/>
</dbReference>
<feature type="chain" id="PRO_5009915483" evidence="1">
    <location>
        <begin position="20"/>
        <end position="206"/>
    </location>
</feature>
<feature type="signal peptide" evidence="1">
    <location>
        <begin position="1"/>
        <end position="19"/>
    </location>
</feature>